<dbReference type="EMBL" id="KK198760">
    <property type="protein sequence ID" value="KCW60655.1"/>
    <property type="molecule type" value="Genomic_DNA"/>
</dbReference>
<evidence type="ECO:0000256" key="4">
    <source>
        <dbReference type="SAM" id="Phobius"/>
    </source>
</evidence>
<evidence type="ECO:0000313" key="6">
    <source>
        <dbReference type="EMBL" id="KCW60655.1"/>
    </source>
</evidence>
<dbReference type="AlphaFoldDB" id="A0A059B4R9"/>
<dbReference type="FunFam" id="3.80.10.10:FF:000024">
    <property type="entry name" value="Somatic embryogenesis receptor kinase 1"/>
    <property type="match status" value="1"/>
</dbReference>
<keyword evidence="2" id="KW-0732">Signal</keyword>
<dbReference type="GO" id="GO:0007165">
    <property type="term" value="P:signal transduction"/>
    <property type="evidence" value="ECO:0000318"/>
    <property type="project" value="GO_Central"/>
</dbReference>
<organism evidence="6">
    <name type="scientific">Eucalyptus grandis</name>
    <name type="common">Flooded gum</name>
    <dbReference type="NCBI Taxonomy" id="71139"/>
    <lineage>
        <taxon>Eukaryota</taxon>
        <taxon>Viridiplantae</taxon>
        <taxon>Streptophyta</taxon>
        <taxon>Embryophyta</taxon>
        <taxon>Tracheophyta</taxon>
        <taxon>Spermatophyta</taxon>
        <taxon>Magnoliopsida</taxon>
        <taxon>eudicotyledons</taxon>
        <taxon>Gunneridae</taxon>
        <taxon>Pentapetalae</taxon>
        <taxon>rosids</taxon>
        <taxon>malvids</taxon>
        <taxon>Myrtales</taxon>
        <taxon>Myrtaceae</taxon>
        <taxon>Myrtoideae</taxon>
        <taxon>Eucalypteae</taxon>
        <taxon>Eucalyptus</taxon>
    </lineage>
</organism>
<dbReference type="InterPro" id="IPR013210">
    <property type="entry name" value="LRR_N_plant-typ"/>
</dbReference>
<keyword evidence="4" id="KW-0812">Transmembrane</keyword>
<dbReference type="STRING" id="71139.A0A059B4R9"/>
<protein>
    <recommendedName>
        <fullName evidence="5">Leucine-rich repeat-containing N-terminal plant-type domain-containing protein</fullName>
    </recommendedName>
</protein>
<dbReference type="eggNOG" id="KOG0619">
    <property type="taxonomic scope" value="Eukaryota"/>
</dbReference>
<dbReference type="Gramene" id="KCW60655">
    <property type="protein sequence ID" value="KCW60655"/>
    <property type="gene ID" value="EUGRSUZ_H03382"/>
</dbReference>
<sequence length="219" mass="23800">MENALGGVEVGVLVSLGAMGSKMVVMALVVAIAVRFANCNSEGEVLYEWKTKLMDPFKVLATWDPTLVNPCRWFHVTCNGENSVVRVDLGNAGLSGPLIPQLGHLTNMQYFMVFGNEINGTIPKELGNWKELVGLGLQKNRLSGPIPASLGQLKSLRFMTLNSNKLTGTIPVEVLELVLWGDLQTLNVSDNHFKGRVHPADPTGYAVTTITQDPKIKSV</sequence>
<evidence type="ECO:0000256" key="2">
    <source>
        <dbReference type="ARBA" id="ARBA00022729"/>
    </source>
</evidence>
<keyword evidence="4" id="KW-0472">Membrane</keyword>
<dbReference type="SUPFAM" id="SSF52058">
    <property type="entry name" value="L domain-like"/>
    <property type="match status" value="1"/>
</dbReference>
<dbReference type="Pfam" id="PF08263">
    <property type="entry name" value="LRRNT_2"/>
    <property type="match status" value="1"/>
</dbReference>
<dbReference type="InParanoid" id="A0A059B4R9"/>
<name>A0A059B4R9_EUCGR</name>
<evidence type="ECO:0000256" key="3">
    <source>
        <dbReference type="ARBA" id="ARBA00022737"/>
    </source>
</evidence>
<gene>
    <name evidence="6" type="ORF">EUGRSUZ_H03382</name>
</gene>
<dbReference type="InterPro" id="IPR032675">
    <property type="entry name" value="LRR_dom_sf"/>
</dbReference>
<dbReference type="PANTHER" id="PTHR47988">
    <property type="entry name" value="SOMATIC EMBRYOGENESIS RECEPTOR KINASE 1"/>
    <property type="match status" value="1"/>
</dbReference>
<reference evidence="6" key="1">
    <citation type="submission" date="2013-07" db="EMBL/GenBank/DDBJ databases">
        <title>The genome of Eucalyptus grandis.</title>
        <authorList>
            <person name="Schmutz J."/>
            <person name="Hayes R."/>
            <person name="Myburg A."/>
            <person name="Tuskan G."/>
            <person name="Grattapaglia D."/>
            <person name="Rokhsar D.S."/>
        </authorList>
    </citation>
    <scope>NUCLEOTIDE SEQUENCE</scope>
    <source>
        <tissue evidence="6">Leaf extractions</tissue>
    </source>
</reference>
<keyword evidence="4" id="KW-1133">Transmembrane helix</keyword>
<proteinExistence type="predicted"/>
<feature type="domain" description="Leucine-rich repeat-containing N-terminal plant-type" evidence="5">
    <location>
        <begin position="40"/>
        <end position="79"/>
    </location>
</feature>
<keyword evidence="3" id="KW-0677">Repeat</keyword>
<keyword evidence="1" id="KW-0433">Leucine-rich repeat</keyword>
<evidence type="ECO:0000256" key="1">
    <source>
        <dbReference type="ARBA" id="ARBA00022614"/>
    </source>
</evidence>
<dbReference type="GO" id="GO:0004675">
    <property type="term" value="F:transmembrane receptor protein serine/threonine kinase activity"/>
    <property type="evidence" value="ECO:0000318"/>
    <property type="project" value="GO_Central"/>
</dbReference>
<dbReference type="Gene3D" id="3.80.10.10">
    <property type="entry name" value="Ribonuclease Inhibitor"/>
    <property type="match status" value="1"/>
</dbReference>
<dbReference type="GO" id="GO:0005886">
    <property type="term" value="C:plasma membrane"/>
    <property type="evidence" value="ECO:0000318"/>
    <property type="project" value="GO_Central"/>
</dbReference>
<feature type="transmembrane region" description="Helical" evidence="4">
    <location>
        <begin position="12"/>
        <end position="34"/>
    </location>
</feature>
<accession>A0A059B4R9</accession>
<dbReference type="OMA" id="YLMLYGN"/>
<evidence type="ECO:0000259" key="5">
    <source>
        <dbReference type="Pfam" id="PF08263"/>
    </source>
</evidence>